<accession>A0A495IGK3</accession>
<name>A0A495IGK3_9MICO</name>
<dbReference type="Pfam" id="PF01590">
    <property type="entry name" value="GAF"/>
    <property type="match status" value="1"/>
</dbReference>
<dbReference type="AlphaFoldDB" id="A0A495IGK3"/>
<comment type="caution">
    <text evidence="2">The sequence shown here is derived from an EMBL/GenBank/DDBJ whole genome shotgun (WGS) entry which is preliminary data.</text>
</comment>
<dbReference type="RefSeq" id="WP_121369970.1">
    <property type="nucleotide sequence ID" value="NZ_RBKS01000001.1"/>
</dbReference>
<dbReference type="OrthoDB" id="9151676at2"/>
<dbReference type="CDD" id="cd01836">
    <property type="entry name" value="FeeA_FeeB_like"/>
    <property type="match status" value="1"/>
</dbReference>
<feature type="domain" description="GAF" evidence="1">
    <location>
        <begin position="283"/>
        <end position="404"/>
    </location>
</feature>
<protein>
    <submittedName>
        <fullName evidence="2">GAF domain-containing protein</fullName>
    </submittedName>
</protein>
<dbReference type="SUPFAM" id="SSF52266">
    <property type="entry name" value="SGNH hydrolase"/>
    <property type="match status" value="1"/>
</dbReference>
<evidence type="ECO:0000259" key="1">
    <source>
        <dbReference type="Pfam" id="PF01590"/>
    </source>
</evidence>
<dbReference type="SUPFAM" id="SSF55781">
    <property type="entry name" value="GAF domain-like"/>
    <property type="match status" value="1"/>
</dbReference>
<gene>
    <name evidence="2" type="ORF">C8E83_2281</name>
</gene>
<dbReference type="InterPro" id="IPR036514">
    <property type="entry name" value="SGNH_hydro_sf"/>
</dbReference>
<keyword evidence="3" id="KW-1185">Reference proteome</keyword>
<dbReference type="InterPro" id="IPR003018">
    <property type="entry name" value="GAF"/>
</dbReference>
<dbReference type="PANTHER" id="PTHR43102">
    <property type="entry name" value="SLR1143 PROTEIN"/>
    <property type="match status" value="1"/>
</dbReference>
<dbReference type="InterPro" id="IPR029016">
    <property type="entry name" value="GAF-like_dom_sf"/>
</dbReference>
<dbReference type="EMBL" id="RBKS01000001">
    <property type="protein sequence ID" value="RKR75143.1"/>
    <property type="molecule type" value="Genomic_DNA"/>
</dbReference>
<sequence length="424" mass="45571">MPSLLHHLVLPILRSKYESIGGRLGVPRPDDAPQSHAPGVDPDRILVFGNGAAVGWGVRSHDLALPGQIARRLSALTGRGVDVDAVADPLMTIRTAAAAVPTERLSDYDAIVVIVGVSDALRLTSAAAWRRGVLELLDVIDAHAHPGTEIVIVGIHRPSAISVFSVREAGVVDRHAARLDDITRMICDARKRTHFVEPPILPAESTAASAVPEAAVSASEAVARSRARKGFALWADAHALLLAPLLDQHVGRGTAARDRRHRPQSLEMRMDAIRALGLLDSPPEKRFDDITERARVLLGTAGAAFSIVDEDRLYNKSYSGVGRTEVPLRGAMCSVTIQSGRPFVVPDVWKDDRFVTHPSVRFYAGHPVESPDGVRIGALCVTDPEPRSADSVDLVLLRELALSVQRELAMGPVEPLESTDEVAA</sequence>
<proteinExistence type="predicted"/>
<organism evidence="2 3">
    <name type="scientific">Frondihabitans australicus</name>
    <dbReference type="NCBI Taxonomy" id="386892"/>
    <lineage>
        <taxon>Bacteria</taxon>
        <taxon>Bacillati</taxon>
        <taxon>Actinomycetota</taxon>
        <taxon>Actinomycetes</taxon>
        <taxon>Micrococcales</taxon>
        <taxon>Microbacteriaceae</taxon>
        <taxon>Frondihabitans</taxon>
    </lineage>
</organism>
<dbReference type="PANTHER" id="PTHR43102:SF2">
    <property type="entry name" value="GAF DOMAIN-CONTAINING PROTEIN"/>
    <property type="match status" value="1"/>
</dbReference>
<dbReference type="Gene3D" id="3.40.50.1110">
    <property type="entry name" value="SGNH hydrolase"/>
    <property type="match status" value="1"/>
</dbReference>
<evidence type="ECO:0000313" key="2">
    <source>
        <dbReference type="EMBL" id="RKR75143.1"/>
    </source>
</evidence>
<dbReference type="Proteomes" id="UP000280008">
    <property type="component" value="Unassembled WGS sequence"/>
</dbReference>
<evidence type="ECO:0000313" key="3">
    <source>
        <dbReference type="Proteomes" id="UP000280008"/>
    </source>
</evidence>
<dbReference type="Gene3D" id="3.30.450.40">
    <property type="match status" value="1"/>
</dbReference>
<reference evidence="2 3" key="1">
    <citation type="submission" date="2018-10" db="EMBL/GenBank/DDBJ databases">
        <title>Sequencing the genomes of 1000 actinobacteria strains.</title>
        <authorList>
            <person name="Klenk H.-P."/>
        </authorList>
    </citation>
    <scope>NUCLEOTIDE SEQUENCE [LARGE SCALE GENOMIC DNA]</scope>
    <source>
        <strain evidence="2 3">DSM 17894</strain>
    </source>
</reference>